<keyword evidence="5 6" id="KW-0472">Membrane</keyword>
<feature type="transmembrane region" description="Helical" evidence="6">
    <location>
        <begin position="179"/>
        <end position="199"/>
    </location>
</feature>
<comment type="caution">
    <text evidence="8">The sequence shown here is derived from an EMBL/GenBank/DDBJ whole genome shotgun (WGS) entry which is preliminary data.</text>
</comment>
<keyword evidence="2" id="KW-0813">Transport</keyword>
<proteinExistence type="predicted"/>
<dbReference type="InterPro" id="IPR020846">
    <property type="entry name" value="MFS_dom"/>
</dbReference>
<dbReference type="PANTHER" id="PTHR43791">
    <property type="entry name" value="PERMEASE-RELATED"/>
    <property type="match status" value="1"/>
</dbReference>
<feature type="transmembrane region" description="Helical" evidence="6">
    <location>
        <begin position="118"/>
        <end position="138"/>
    </location>
</feature>
<dbReference type="EMBL" id="NAJM01000025">
    <property type="protein sequence ID" value="RVX70060.1"/>
    <property type="molecule type" value="Genomic_DNA"/>
</dbReference>
<dbReference type="Proteomes" id="UP000288859">
    <property type="component" value="Unassembled WGS sequence"/>
</dbReference>
<comment type="subcellular location">
    <subcellularLocation>
        <location evidence="1">Membrane</location>
        <topology evidence="1">Multi-pass membrane protein</topology>
    </subcellularLocation>
</comment>
<evidence type="ECO:0000256" key="2">
    <source>
        <dbReference type="ARBA" id="ARBA00022448"/>
    </source>
</evidence>
<name>A0A438N2U4_EXOME</name>
<evidence type="ECO:0000256" key="5">
    <source>
        <dbReference type="ARBA" id="ARBA00023136"/>
    </source>
</evidence>
<dbReference type="GO" id="GO:0022857">
    <property type="term" value="F:transmembrane transporter activity"/>
    <property type="evidence" value="ECO:0007669"/>
    <property type="project" value="InterPro"/>
</dbReference>
<dbReference type="Pfam" id="PF07690">
    <property type="entry name" value="MFS_1"/>
    <property type="match status" value="1"/>
</dbReference>
<keyword evidence="4 6" id="KW-1133">Transmembrane helix</keyword>
<feature type="transmembrane region" description="Helical" evidence="6">
    <location>
        <begin position="144"/>
        <end position="167"/>
    </location>
</feature>
<dbReference type="Gene3D" id="1.20.1250.20">
    <property type="entry name" value="MFS general substrate transporter like domains"/>
    <property type="match status" value="2"/>
</dbReference>
<dbReference type="VEuPathDB" id="FungiDB:PV10_05415"/>
<dbReference type="SUPFAM" id="SSF103473">
    <property type="entry name" value="MFS general substrate transporter"/>
    <property type="match status" value="1"/>
</dbReference>
<evidence type="ECO:0000259" key="7">
    <source>
        <dbReference type="PROSITE" id="PS50850"/>
    </source>
</evidence>
<feature type="domain" description="Major facilitator superfamily (MFS) profile" evidence="7">
    <location>
        <begin position="52"/>
        <end position="464"/>
    </location>
</feature>
<dbReference type="InterPro" id="IPR036259">
    <property type="entry name" value="MFS_trans_sf"/>
</dbReference>
<evidence type="ECO:0000256" key="3">
    <source>
        <dbReference type="ARBA" id="ARBA00022692"/>
    </source>
</evidence>
<feature type="transmembrane region" description="Helical" evidence="6">
    <location>
        <begin position="403"/>
        <end position="424"/>
    </location>
</feature>
<dbReference type="AlphaFoldDB" id="A0A438N2U4"/>
<dbReference type="OrthoDB" id="2962993at2759"/>
<feature type="transmembrane region" description="Helical" evidence="6">
    <location>
        <begin position="285"/>
        <end position="308"/>
    </location>
</feature>
<gene>
    <name evidence="8" type="ORF">B0A52_06232</name>
</gene>
<feature type="transmembrane region" description="Helical" evidence="6">
    <location>
        <begin position="344"/>
        <end position="363"/>
    </location>
</feature>
<dbReference type="GO" id="GO:0016020">
    <property type="term" value="C:membrane"/>
    <property type="evidence" value="ECO:0007669"/>
    <property type="project" value="UniProtKB-SubCell"/>
</dbReference>
<dbReference type="FunFam" id="1.20.1250.20:FF:000068">
    <property type="entry name" value="MFS general substrate transporter"/>
    <property type="match status" value="1"/>
</dbReference>
<evidence type="ECO:0000256" key="4">
    <source>
        <dbReference type="ARBA" id="ARBA00022989"/>
    </source>
</evidence>
<dbReference type="InterPro" id="IPR011701">
    <property type="entry name" value="MFS"/>
</dbReference>
<evidence type="ECO:0000256" key="6">
    <source>
        <dbReference type="SAM" id="Phobius"/>
    </source>
</evidence>
<keyword evidence="3 6" id="KW-0812">Transmembrane</keyword>
<evidence type="ECO:0000313" key="9">
    <source>
        <dbReference type="Proteomes" id="UP000288859"/>
    </source>
</evidence>
<feature type="transmembrane region" description="Helical" evidence="6">
    <location>
        <begin position="320"/>
        <end position="337"/>
    </location>
</feature>
<sequence length="496" mass="55223">MSALSDTKPDLDSKEALEAEVRISTTYEHGTGRQPFNEAQTKALLKKLDWHMIPYLSLLYLLSFLDRTNIGNARLFGLEASLNLTGNQYNTALSVFFVTYVLFEVPANMILKRWRASYWFGTMMIGWGIVMTLMGLVHNFGGLVAARIFLGLTEAGLFPGVNLYITLWYKRKECAFRAAIFFSAATVAGAFGGLLARGINEMDGTAGKPGWAWIFILEGILTVVVAVSAFWAISDSPETAKFLTPEEKKEVTARLHDDTDGLADYFDVKFMWDALLDYRIWLQCFTYLGMVTSVYSFSLFLPTIIAAMGYSAARSQLLTVPPYVFGCIATVFAGWISDKYNKRAVFLLFHGTIALIGYTLLISTHIPGAQYTGTFLAAAGVYPMVPVLVMWNGNNVGGSVKRGVAIAMQVGVGNCGGIIASFIYRRQDRPRFFIGHGVILGFITMSVVLIIFQYFHLGAINRQRDREHPKPEDYTPEMKALEVDKGDRASFFRYAL</sequence>
<evidence type="ECO:0000313" key="8">
    <source>
        <dbReference type="EMBL" id="RVX70060.1"/>
    </source>
</evidence>
<feature type="transmembrane region" description="Helical" evidence="6">
    <location>
        <begin position="369"/>
        <end position="391"/>
    </location>
</feature>
<organism evidence="8 9">
    <name type="scientific">Exophiala mesophila</name>
    <name type="common">Black yeast-like fungus</name>
    <dbReference type="NCBI Taxonomy" id="212818"/>
    <lineage>
        <taxon>Eukaryota</taxon>
        <taxon>Fungi</taxon>
        <taxon>Dikarya</taxon>
        <taxon>Ascomycota</taxon>
        <taxon>Pezizomycotina</taxon>
        <taxon>Eurotiomycetes</taxon>
        <taxon>Chaetothyriomycetidae</taxon>
        <taxon>Chaetothyriales</taxon>
        <taxon>Herpotrichiellaceae</taxon>
        <taxon>Exophiala</taxon>
    </lineage>
</organism>
<dbReference type="PANTHER" id="PTHR43791:SF57">
    <property type="entry name" value="MAJOR FACILITATOR SUPERFAMILY (MFS) PROFILE DOMAIN-CONTAINING PROTEIN"/>
    <property type="match status" value="1"/>
</dbReference>
<feature type="transmembrane region" description="Helical" evidence="6">
    <location>
        <begin position="211"/>
        <end position="233"/>
    </location>
</feature>
<reference evidence="8 9" key="1">
    <citation type="submission" date="2017-03" db="EMBL/GenBank/DDBJ databases">
        <title>Genomes of endolithic fungi from Antarctica.</title>
        <authorList>
            <person name="Coleine C."/>
            <person name="Masonjones S."/>
            <person name="Stajich J.E."/>
        </authorList>
    </citation>
    <scope>NUCLEOTIDE SEQUENCE [LARGE SCALE GENOMIC DNA]</scope>
    <source>
        <strain evidence="8 9">CCFEE 6314</strain>
    </source>
</reference>
<feature type="transmembrane region" description="Helical" evidence="6">
    <location>
        <begin position="436"/>
        <end position="457"/>
    </location>
</feature>
<protein>
    <recommendedName>
        <fullName evidence="7">Major facilitator superfamily (MFS) profile domain-containing protein</fullName>
    </recommendedName>
</protein>
<evidence type="ECO:0000256" key="1">
    <source>
        <dbReference type="ARBA" id="ARBA00004141"/>
    </source>
</evidence>
<accession>A0A438N2U4</accession>
<feature type="transmembrane region" description="Helical" evidence="6">
    <location>
        <begin position="90"/>
        <end position="111"/>
    </location>
</feature>
<dbReference type="PROSITE" id="PS50850">
    <property type="entry name" value="MFS"/>
    <property type="match status" value="1"/>
</dbReference>
<dbReference type="FunFam" id="1.20.1250.20:FF:000034">
    <property type="entry name" value="MFS general substrate transporter"/>
    <property type="match status" value="1"/>
</dbReference>